<keyword evidence="4" id="KW-1185">Reference proteome</keyword>
<dbReference type="EMBL" id="JAAMOD010000295">
    <property type="protein sequence ID" value="KAF5232067.1"/>
    <property type="molecule type" value="Genomic_DNA"/>
</dbReference>
<dbReference type="Proteomes" id="UP000537989">
    <property type="component" value="Unassembled WGS sequence"/>
</dbReference>
<evidence type="ECO:0000313" key="4">
    <source>
        <dbReference type="Proteomes" id="UP000537989"/>
    </source>
</evidence>
<protein>
    <recommendedName>
        <fullName evidence="2">Apple domain-containing protein</fullName>
    </recommendedName>
</protein>
<feature type="region of interest" description="Disordered" evidence="1">
    <location>
        <begin position="61"/>
        <end position="87"/>
    </location>
</feature>
<dbReference type="AlphaFoldDB" id="A0AAN5Z546"/>
<dbReference type="InterPro" id="IPR003609">
    <property type="entry name" value="Pan_app"/>
</dbReference>
<feature type="compositionally biased region" description="Polar residues" evidence="1">
    <location>
        <begin position="136"/>
        <end position="158"/>
    </location>
</feature>
<sequence>MLGEMPQQRRIRTADEDWAGITSKKYLDQISDKVMPDTIGSGQLDFGSVPVPVVTTAIEPTSRTARTTDSQSTNTAKASSTTSWNEASFARSTEMTMGSLHPVIETTPSKTHAGTSLNLANPSSLTEITAERSPPITDTTSPESYATTSIDTEQMSGSTDVTELTAERSPFVTDNTSNSYTPTIVDPEIINRSTSDGSTEVTMEGSLPVTGTTGTESDAATSTISEDIEAPSDFTTTRPTCKSVGFQKLSSRCFFSNTHVTREEVRDGRDSQMVDWYNINKCFECRMDCGEETPPVQIISTWVPSKTEPTATAESTCSPTCQRVDDFTWHTDDWSCGLYGAADGDIYTVPADTPGDTLRYDNINECGAVCKTLPGCKSAGYQPASKQCFYSNSMVTEVFQASNSQSAD</sequence>
<feature type="region of interest" description="Disordered" evidence="1">
    <location>
        <begin position="189"/>
        <end position="218"/>
    </location>
</feature>
<feature type="compositionally biased region" description="Polar residues" evidence="1">
    <location>
        <begin position="209"/>
        <end position="218"/>
    </location>
</feature>
<evidence type="ECO:0000256" key="1">
    <source>
        <dbReference type="SAM" id="MobiDB-lite"/>
    </source>
</evidence>
<gene>
    <name evidence="3" type="ORF">FAUST_8929</name>
</gene>
<feature type="compositionally biased region" description="Low complexity" evidence="1">
    <location>
        <begin position="70"/>
        <end position="83"/>
    </location>
</feature>
<accession>A0AAN5Z546</accession>
<reference evidence="3 4" key="1">
    <citation type="submission" date="2020-02" db="EMBL/GenBank/DDBJ databases">
        <title>Identification and distribution of gene clusters putatively required for synthesis of sphingolipid metabolism inhibitors in phylogenetically diverse species of the filamentous fungus Fusarium.</title>
        <authorList>
            <person name="Kim H.-S."/>
            <person name="Busman M."/>
            <person name="Brown D.W."/>
            <person name="Divon H."/>
            <person name="Uhlig S."/>
            <person name="Proctor R.H."/>
        </authorList>
    </citation>
    <scope>NUCLEOTIDE SEQUENCE [LARGE SCALE GENOMIC DNA]</scope>
    <source>
        <strain evidence="3 4">NRRL 2903</strain>
    </source>
</reference>
<feature type="domain" description="Apple" evidence="2">
    <location>
        <begin position="358"/>
        <end position="395"/>
    </location>
</feature>
<organism evidence="3 4">
    <name type="scientific">Fusarium austroamericanum</name>
    <dbReference type="NCBI Taxonomy" id="282268"/>
    <lineage>
        <taxon>Eukaryota</taxon>
        <taxon>Fungi</taxon>
        <taxon>Dikarya</taxon>
        <taxon>Ascomycota</taxon>
        <taxon>Pezizomycotina</taxon>
        <taxon>Sordariomycetes</taxon>
        <taxon>Hypocreomycetidae</taxon>
        <taxon>Hypocreales</taxon>
        <taxon>Nectriaceae</taxon>
        <taxon>Fusarium</taxon>
    </lineage>
</organism>
<dbReference type="Pfam" id="PF00024">
    <property type="entry name" value="PAN_1"/>
    <property type="match status" value="1"/>
</dbReference>
<evidence type="ECO:0000313" key="3">
    <source>
        <dbReference type="EMBL" id="KAF5232067.1"/>
    </source>
</evidence>
<feature type="compositionally biased region" description="Polar residues" evidence="1">
    <location>
        <begin position="191"/>
        <end position="201"/>
    </location>
</feature>
<comment type="caution">
    <text evidence="3">The sequence shown here is derived from an EMBL/GenBank/DDBJ whole genome shotgun (WGS) entry which is preliminary data.</text>
</comment>
<evidence type="ECO:0000259" key="2">
    <source>
        <dbReference type="Pfam" id="PF00024"/>
    </source>
</evidence>
<feature type="region of interest" description="Disordered" evidence="1">
    <location>
        <begin position="104"/>
        <end position="158"/>
    </location>
</feature>
<proteinExistence type="predicted"/>
<feature type="compositionally biased region" description="Polar residues" evidence="1">
    <location>
        <begin position="106"/>
        <end position="127"/>
    </location>
</feature>
<name>A0AAN5Z546_FUSAU</name>